<evidence type="ECO:0000256" key="1">
    <source>
        <dbReference type="SAM" id="MobiDB-lite"/>
    </source>
</evidence>
<reference evidence="2 3" key="1">
    <citation type="submission" date="2024-02" db="EMBL/GenBank/DDBJ databases">
        <authorList>
            <person name="Chen Y."/>
            <person name="Shah S."/>
            <person name="Dougan E. K."/>
            <person name="Thang M."/>
            <person name="Chan C."/>
        </authorList>
    </citation>
    <scope>NUCLEOTIDE SEQUENCE [LARGE SCALE GENOMIC DNA]</scope>
</reference>
<dbReference type="EMBL" id="CAXAMN010025029">
    <property type="protein sequence ID" value="CAK9092081.1"/>
    <property type="molecule type" value="Genomic_DNA"/>
</dbReference>
<proteinExistence type="predicted"/>
<evidence type="ECO:0000313" key="2">
    <source>
        <dbReference type="EMBL" id="CAK9092081.1"/>
    </source>
</evidence>
<gene>
    <name evidence="2" type="ORF">CCMP2556_LOCUS44111</name>
</gene>
<keyword evidence="3" id="KW-1185">Reference proteome</keyword>
<feature type="region of interest" description="Disordered" evidence="1">
    <location>
        <begin position="76"/>
        <end position="104"/>
    </location>
</feature>
<dbReference type="Proteomes" id="UP001642484">
    <property type="component" value="Unassembled WGS sequence"/>
</dbReference>
<comment type="caution">
    <text evidence="2">The sequence shown here is derived from an EMBL/GenBank/DDBJ whole genome shotgun (WGS) entry which is preliminary data.</text>
</comment>
<name>A0ABP0QYP7_9DINO</name>
<evidence type="ECO:0000313" key="3">
    <source>
        <dbReference type="Proteomes" id="UP001642484"/>
    </source>
</evidence>
<evidence type="ECO:0008006" key="4">
    <source>
        <dbReference type="Google" id="ProtNLM"/>
    </source>
</evidence>
<sequence>MIHDVSFLWSVCVLFFVCVGFLLLLLSSSSSVSLCFWRTCGTAMAPPSLRHSRNSFRSWIGAKGSIIYTHGLIDQSLTGKQPGFKPGDGRKSSKQPPKKGSMGI</sequence>
<protein>
    <recommendedName>
        <fullName evidence="4">Secreted protein</fullName>
    </recommendedName>
</protein>
<organism evidence="2 3">
    <name type="scientific">Durusdinium trenchii</name>
    <dbReference type="NCBI Taxonomy" id="1381693"/>
    <lineage>
        <taxon>Eukaryota</taxon>
        <taxon>Sar</taxon>
        <taxon>Alveolata</taxon>
        <taxon>Dinophyceae</taxon>
        <taxon>Suessiales</taxon>
        <taxon>Symbiodiniaceae</taxon>
        <taxon>Durusdinium</taxon>
    </lineage>
</organism>
<accession>A0ABP0QYP7</accession>